<dbReference type="Pfam" id="PF03891">
    <property type="entry name" value="DUF333"/>
    <property type="match status" value="1"/>
</dbReference>
<evidence type="ECO:0008006" key="4">
    <source>
        <dbReference type="Google" id="ProtNLM"/>
    </source>
</evidence>
<accession>A0A270BTZ2</accession>
<proteinExistence type="predicted"/>
<dbReference type="PANTHER" id="PTHR38008">
    <property type="entry name" value="HEMOLYSIN-RELATED"/>
    <property type="match status" value="1"/>
</dbReference>
<keyword evidence="3" id="KW-1185">Reference proteome</keyword>
<dbReference type="PROSITE" id="PS51257">
    <property type="entry name" value="PROKAR_LIPOPROTEIN"/>
    <property type="match status" value="1"/>
</dbReference>
<dbReference type="EMBL" id="NDFP01000002">
    <property type="protein sequence ID" value="PAL28475.1"/>
    <property type="molecule type" value="Genomic_DNA"/>
</dbReference>
<dbReference type="STRING" id="1231343.Absy_014_061"/>
<dbReference type="AlphaFoldDB" id="A0A270BTZ2"/>
<protein>
    <recommendedName>
        <fullName evidence="4">Hemolysin</fullName>
    </recommendedName>
</protein>
<dbReference type="PANTHER" id="PTHR38008:SF2">
    <property type="entry name" value="HEMOLYSIN"/>
    <property type="match status" value="1"/>
</dbReference>
<sequence>MIKKSRITGIVVAMAAVGALAGCDHHPQERSGRGVGLLRMPNPASLWCVKKGGELKMETTDKGQVGYCHLPDGRVIEEWTLFRQDNPRPDNGSAK</sequence>
<comment type="caution">
    <text evidence="2">The sequence shown here is derived from an EMBL/GenBank/DDBJ whole genome shotgun (WGS) entry which is preliminary data.</text>
</comment>
<gene>
    <name evidence="2" type="ORF">B9K05_03635</name>
</gene>
<feature type="signal peptide" evidence="1">
    <location>
        <begin position="1"/>
        <end position="21"/>
    </location>
</feature>
<dbReference type="InterPro" id="IPR005590">
    <property type="entry name" value="DUF333"/>
</dbReference>
<feature type="chain" id="PRO_5012695831" description="Hemolysin" evidence="1">
    <location>
        <begin position="22"/>
        <end position="95"/>
    </location>
</feature>
<dbReference type="Proteomes" id="UP000216033">
    <property type="component" value="Unassembled WGS sequence"/>
</dbReference>
<evidence type="ECO:0000256" key="1">
    <source>
        <dbReference type="SAM" id="SignalP"/>
    </source>
</evidence>
<evidence type="ECO:0000313" key="2">
    <source>
        <dbReference type="EMBL" id="PAL28475.1"/>
    </source>
</evidence>
<dbReference type="OrthoDB" id="148878at2"/>
<organism evidence="2 3">
    <name type="scientific">Acetobacter syzygii</name>
    <dbReference type="NCBI Taxonomy" id="146476"/>
    <lineage>
        <taxon>Bacteria</taxon>
        <taxon>Pseudomonadati</taxon>
        <taxon>Pseudomonadota</taxon>
        <taxon>Alphaproteobacteria</taxon>
        <taxon>Acetobacterales</taxon>
        <taxon>Acetobacteraceae</taxon>
        <taxon>Acetobacter</taxon>
    </lineage>
</organism>
<name>A0A270BTZ2_9PROT</name>
<keyword evidence="1" id="KW-0732">Signal</keyword>
<reference evidence="2 3" key="1">
    <citation type="submission" date="2017-04" db="EMBL/GenBank/DDBJ databases">
        <title>Kefir bacterial isolates.</title>
        <authorList>
            <person name="Kim Y."/>
            <person name="Blasche S."/>
            <person name="Patil K.R."/>
        </authorList>
    </citation>
    <scope>NUCLEOTIDE SEQUENCE [LARGE SCALE GENOMIC DNA]</scope>
    <source>
        <strain evidence="2 3">KR-2</strain>
    </source>
</reference>
<evidence type="ECO:0000313" key="3">
    <source>
        <dbReference type="Proteomes" id="UP000216033"/>
    </source>
</evidence>